<accession>A0ABY0T8N7</accession>
<dbReference type="EMBL" id="FNKM01000002">
    <property type="protein sequence ID" value="SDQ44632.1"/>
    <property type="molecule type" value="Genomic_DNA"/>
</dbReference>
<gene>
    <name evidence="1" type="ORF">SAMN04490186_0532</name>
</gene>
<organism evidence="1 2">
    <name type="scientific">Pseudomonas grimontii</name>
    <dbReference type="NCBI Taxonomy" id="129847"/>
    <lineage>
        <taxon>Bacteria</taxon>
        <taxon>Pseudomonadati</taxon>
        <taxon>Pseudomonadota</taxon>
        <taxon>Gammaproteobacteria</taxon>
        <taxon>Pseudomonadales</taxon>
        <taxon>Pseudomonadaceae</taxon>
        <taxon>Pseudomonas</taxon>
    </lineage>
</organism>
<dbReference type="InterPro" id="IPR059206">
    <property type="entry name" value="Sll1717-like"/>
</dbReference>
<evidence type="ECO:0008006" key="3">
    <source>
        <dbReference type="Google" id="ProtNLM"/>
    </source>
</evidence>
<dbReference type="Proteomes" id="UP000198740">
    <property type="component" value="Unassembled WGS sequence"/>
</dbReference>
<dbReference type="NCBIfam" id="NF047389">
    <property type="entry name" value="ATPase_Sll1717"/>
    <property type="match status" value="1"/>
</dbReference>
<protein>
    <recommendedName>
        <fullName evidence="3">ATP-binding protein</fullName>
    </recommendedName>
</protein>
<dbReference type="RefSeq" id="WP_244176214.1">
    <property type="nucleotide sequence ID" value="NZ_FNKM01000002.1"/>
</dbReference>
<evidence type="ECO:0000313" key="1">
    <source>
        <dbReference type="EMBL" id="SDQ44632.1"/>
    </source>
</evidence>
<reference evidence="1 2" key="1">
    <citation type="submission" date="2016-10" db="EMBL/GenBank/DDBJ databases">
        <authorList>
            <person name="Varghese N."/>
            <person name="Submissions S."/>
        </authorList>
    </citation>
    <scope>NUCLEOTIDE SEQUENCE [LARGE SCALE GENOMIC DNA]</scope>
    <source>
        <strain evidence="1 2">BS2976</strain>
    </source>
</reference>
<dbReference type="SUPFAM" id="SSF52540">
    <property type="entry name" value="P-loop containing nucleoside triphosphate hydrolases"/>
    <property type="match status" value="1"/>
</dbReference>
<evidence type="ECO:0000313" key="2">
    <source>
        <dbReference type="Proteomes" id="UP000198740"/>
    </source>
</evidence>
<name>A0ABY0T8N7_9PSED</name>
<comment type="caution">
    <text evidence="1">The sequence shown here is derived from an EMBL/GenBank/DDBJ whole genome shotgun (WGS) entry which is preliminary data.</text>
</comment>
<sequence length="711" mass="81188">MTSMAPLIRPNSLGDTTAENDGKMLSDAFVATADFRSLIESDDRTVVVGRRGTGKSALYLELQKHWKKDKKVVVLCFSPDDTEIIGFRSLLRPFSESFNLARAVTKLLWKYTILMEMTNYISSNYKLSSHLERDSLLNKHLTRWNESKGGYLTKCRGIAKQFLNANSPEETVGDLPGNLEISQVEEKALALFEKADRRVAVLMDRLDEGYESDAVGIGMIAGLTYAAIELNKKSHLIRPIIFLRDNIYRTLAKEDPDYSRNIEGQVIRLHWDWAQLLTLVTTRMKLSFNITIEKDQRIWDRVTAGELQGREGFKKCLQFTLYRPRDLLSLLNEAFFCAARNSRSTAVIEDLDHAAQSISVARLEDLWKEYSKIFPSIQLVTSAFKDGEPELLVGIATKMIERYVEQSEETDNHEALAETRILQSSGLLQSLYSVGFIGTHDSSTSAFSFCHDGRTPDKGFDISDKILIHPCYWLGLNLSRNALAPEEAEEINDEYDIVVQSITPEIRKIKIGQTIAQLEKIPTGREGAKDFELWCLDTLRIIFASHLINLELSPNGAAVQRRDIVGTNRAISDFWRRVQEDYKARQVVFDAKNYSGIGSDEYRQLQSYLTGTHGKLGFIITRDEDEHMTGNELDWVREMHRSHSALIIKLPARYLCKLLQKLRNPEKHDAIDRLMFSLLDTYERSYLQLKTTYTRKPKKVKPQPAPHSVKR</sequence>
<dbReference type="InterPro" id="IPR027417">
    <property type="entry name" value="P-loop_NTPase"/>
</dbReference>
<keyword evidence="2" id="KW-1185">Reference proteome</keyword>
<proteinExistence type="predicted"/>